<dbReference type="InterPro" id="IPR036250">
    <property type="entry name" value="AcylCo_DH-like_C"/>
</dbReference>
<gene>
    <name evidence="4" type="ORF">EWM64_g7149</name>
</gene>
<feature type="domain" description="Acyl-CoA oxidase C-terminal" evidence="3">
    <location>
        <begin position="21"/>
        <end position="142"/>
    </location>
</feature>
<dbReference type="GO" id="GO:0005777">
    <property type="term" value="C:peroxisome"/>
    <property type="evidence" value="ECO:0007669"/>
    <property type="project" value="InterPro"/>
</dbReference>
<reference evidence="4 5" key="1">
    <citation type="submission" date="2019-02" db="EMBL/GenBank/DDBJ databases">
        <title>Genome sequencing of the rare red list fungi Hericium alpestre (H. flagellum).</title>
        <authorList>
            <person name="Buettner E."/>
            <person name="Kellner H."/>
        </authorList>
    </citation>
    <scope>NUCLEOTIDE SEQUENCE [LARGE SCALE GENOMIC DNA]</scope>
    <source>
        <strain evidence="4 5">DSM 108284</strain>
    </source>
</reference>
<evidence type="ECO:0000259" key="3">
    <source>
        <dbReference type="Pfam" id="PF01756"/>
    </source>
</evidence>
<sequence length="156" mass="16740">VDAFVAAQIGEMIGGVRGSALPVRTKEVLEQVYSLYLLTSVEAALVDLLSFGLLRPEASQGKEPASKDPTSGLRAEISKLCSLLLPEAIGLTDAFGFTDWELDSALGVYDGRVYDALRERAQGEPLNQSEVPSAYKYIKPILERGQRLAKGGGAKL</sequence>
<dbReference type="GO" id="GO:0071949">
    <property type="term" value="F:FAD binding"/>
    <property type="evidence" value="ECO:0007669"/>
    <property type="project" value="InterPro"/>
</dbReference>
<dbReference type="Proteomes" id="UP000298061">
    <property type="component" value="Unassembled WGS sequence"/>
</dbReference>
<dbReference type="STRING" id="135208.A0A4Y9ZTN1"/>
<dbReference type="AlphaFoldDB" id="A0A4Y9ZTN1"/>
<dbReference type="PANTHER" id="PTHR10909:SF250">
    <property type="entry name" value="PEROXISOMAL ACYL-COENZYME A OXIDASE 1"/>
    <property type="match status" value="1"/>
</dbReference>
<dbReference type="PANTHER" id="PTHR10909">
    <property type="entry name" value="ELECTRON TRANSPORT OXIDOREDUCTASE"/>
    <property type="match status" value="1"/>
</dbReference>
<comment type="caution">
    <text evidence="4">The sequence shown here is derived from an EMBL/GenBank/DDBJ whole genome shotgun (WGS) entry which is preliminary data.</text>
</comment>
<evidence type="ECO:0000256" key="1">
    <source>
        <dbReference type="ARBA" id="ARBA00006288"/>
    </source>
</evidence>
<organism evidence="4 5">
    <name type="scientific">Hericium alpestre</name>
    <dbReference type="NCBI Taxonomy" id="135208"/>
    <lineage>
        <taxon>Eukaryota</taxon>
        <taxon>Fungi</taxon>
        <taxon>Dikarya</taxon>
        <taxon>Basidiomycota</taxon>
        <taxon>Agaricomycotina</taxon>
        <taxon>Agaricomycetes</taxon>
        <taxon>Russulales</taxon>
        <taxon>Hericiaceae</taxon>
        <taxon>Hericium</taxon>
    </lineage>
</organism>
<dbReference type="GO" id="GO:0055088">
    <property type="term" value="P:lipid homeostasis"/>
    <property type="evidence" value="ECO:0007669"/>
    <property type="project" value="TreeGrafter"/>
</dbReference>
<comment type="similarity">
    <text evidence="1">Belongs to the acyl-CoA oxidase family.</text>
</comment>
<dbReference type="SUPFAM" id="SSF47203">
    <property type="entry name" value="Acyl-CoA dehydrogenase C-terminal domain-like"/>
    <property type="match status" value="1"/>
</dbReference>
<feature type="non-terminal residue" evidence="4">
    <location>
        <position position="1"/>
    </location>
</feature>
<dbReference type="InterPro" id="IPR012258">
    <property type="entry name" value="Acyl-CoA_oxidase"/>
</dbReference>
<evidence type="ECO:0000256" key="2">
    <source>
        <dbReference type="ARBA" id="ARBA00023002"/>
    </source>
</evidence>
<dbReference type="Gene3D" id="1.20.140.10">
    <property type="entry name" value="Butyryl-CoA Dehydrogenase, subunit A, domain 3"/>
    <property type="match status" value="1"/>
</dbReference>
<protein>
    <recommendedName>
        <fullName evidence="3">Acyl-CoA oxidase C-terminal domain-containing protein</fullName>
    </recommendedName>
</protein>
<evidence type="ECO:0000313" key="4">
    <source>
        <dbReference type="EMBL" id="TFY76859.1"/>
    </source>
</evidence>
<dbReference type="OrthoDB" id="538336at2759"/>
<keyword evidence="2" id="KW-0560">Oxidoreductase</keyword>
<dbReference type="GO" id="GO:0003997">
    <property type="term" value="F:acyl-CoA oxidase activity"/>
    <property type="evidence" value="ECO:0007669"/>
    <property type="project" value="InterPro"/>
</dbReference>
<accession>A0A4Y9ZTN1</accession>
<evidence type="ECO:0000313" key="5">
    <source>
        <dbReference type="Proteomes" id="UP000298061"/>
    </source>
</evidence>
<keyword evidence="5" id="KW-1185">Reference proteome</keyword>
<dbReference type="EMBL" id="SFCI01001067">
    <property type="protein sequence ID" value="TFY76859.1"/>
    <property type="molecule type" value="Genomic_DNA"/>
</dbReference>
<dbReference type="InterPro" id="IPR002655">
    <property type="entry name" value="Acyl-CoA_oxidase_C"/>
</dbReference>
<dbReference type="GO" id="GO:0005504">
    <property type="term" value="F:fatty acid binding"/>
    <property type="evidence" value="ECO:0007669"/>
    <property type="project" value="TreeGrafter"/>
</dbReference>
<dbReference type="GO" id="GO:0033540">
    <property type="term" value="P:fatty acid beta-oxidation using acyl-CoA oxidase"/>
    <property type="evidence" value="ECO:0007669"/>
    <property type="project" value="TreeGrafter"/>
</dbReference>
<name>A0A4Y9ZTN1_9AGAM</name>
<proteinExistence type="inferred from homology"/>
<dbReference type="Pfam" id="PF01756">
    <property type="entry name" value="ACOX"/>
    <property type="match status" value="1"/>
</dbReference>